<name>A0A6J6EFC1_9ZZZZ</name>
<keyword evidence="1" id="KW-0436">Ligase</keyword>
<dbReference type="Pfam" id="PF01406">
    <property type="entry name" value="tRNA-synt_1e"/>
    <property type="match status" value="1"/>
</dbReference>
<dbReference type="InterPro" id="IPR014729">
    <property type="entry name" value="Rossmann-like_a/b/a_fold"/>
</dbReference>
<dbReference type="EMBL" id="CAEZTV010000009">
    <property type="protein sequence ID" value="CAB4574149.1"/>
    <property type="molecule type" value="Genomic_DNA"/>
</dbReference>
<dbReference type="GO" id="GO:0005829">
    <property type="term" value="C:cytosol"/>
    <property type="evidence" value="ECO:0007669"/>
    <property type="project" value="TreeGrafter"/>
</dbReference>
<evidence type="ECO:0000256" key="2">
    <source>
        <dbReference type="ARBA" id="ARBA00022741"/>
    </source>
</evidence>
<organism evidence="5">
    <name type="scientific">freshwater metagenome</name>
    <dbReference type="NCBI Taxonomy" id="449393"/>
    <lineage>
        <taxon>unclassified sequences</taxon>
        <taxon>metagenomes</taxon>
        <taxon>ecological metagenomes</taxon>
    </lineage>
</organism>
<dbReference type="GO" id="GO:0005524">
    <property type="term" value="F:ATP binding"/>
    <property type="evidence" value="ECO:0007669"/>
    <property type="project" value="UniProtKB-KW"/>
</dbReference>
<dbReference type="GO" id="GO:0006423">
    <property type="term" value="P:cysteinyl-tRNA aminoacylation"/>
    <property type="evidence" value="ECO:0007669"/>
    <property type="project" value="TreeGrafter"/>
</dbReference>
<keyword evidence="3" id="KW-0067">ATP-binding</keyword>
<dbReference type="GO" id="GO:0004817">
    <property type="term" value="F:cysteine-tRNA ligase activity"/>
    <property type="evidence" value="ECO:0007669"/>
    <property type="project" value="TreeGrafter"/>
</dbReference>
<dbReference type="PANTHER" id="PTHR10890">
    <property type="entry name" value="CYSTEINYL-TRNA SYNTHETASE"/>
    <property type="match status" value="1"/>
</dbReference>
<sequence length="410" mass="46092">MNSWPVLMLPQISTKSVSLHLQDTFKAEVKLAPSRFFSLYVCGITPYDATHLGHASTYLAYDLVNRFLTLGHSSVHYTQNITDVDDPLLERAIRDDVNWKDLASSQIDLFIEDMSALRVLPPNDFVKVTDSMDLIIDFISKLKKSGQVYQINNDLYFNVESALGDLSISQSEAISIFAQRGGDPDRVGKKHPLDPLLWLGNKQGEPGWDSPFGFGRPGWHVECTAIALEYLDREESDFVIDMQGGGDDLIFPHHFMSAALVKAVTGRNYAKYYVHTGMMGFQGEKMSKSKGNLVLVSHLIKDGVDPMVIRWALLINHYQSYREWSNDLLDRSVREVSMIRQALAKSEVYPVDNFISQIIEALSENLDTPRCLSLILDWAAQSEDRENAHLLVNESGAMSRALDALLGLTF</sequence>
<dbReference type="Gene3D" id="3.40.50.620">
    <property type="entry name" value="HUPs"/>
    <property type="match status" value="1"/>
</dbReference>
<evidence type="ECO:0000256" key="1">
    <source>
        <dbReference type="ARBA" id="ARBA00022598"/>
    </source>
</evidence>
<dbReference type="Gene3D" id="1.20.120.640">
    <property type="entry name" value="Anticodon-binding domain of a subclass of class I aminoacyl-tRNA synthetases"/>
    <property type="match status" value="1"/>
</dbReference>
<dbReference type="InterPro" id="IPR032678">
    <property type="entry name" value="tRNA-synt_1_cat_dom"/>
</dbReference>
<dbReference type="SUPFAM" id="SSF52374">
    <property type="entry name" value="Nucleotidylyl transferase"/>
    <property type="match status" value="1"/>
</dbReference>
<dbReference type="AlphaFoldDB" id="A0A6J6EFC1"/>
<accession>A0A6J6EFC1</accession>
<gene>
    <name evidence="5" type="ORF">UFOPK1747_00155</name>
</gene>
<evidence type="ECO:0000259" key="4">
    <source>
        <dbReference type="Pfam" id="PF01406"/>
    </source>
</evidence>
<keyword evidence="2" id="KW-0547">Nucleotide-binding</keyword>
<proteinExistence type="predicted"/>
<dbReference type="InterPro" id="IPR024909">
    <property type="entry name" value="Cys-tRNA/MSH_ligase"/>
</dbReference>
<protein>
    <submittedName>
        <fullName evidence="5">Unannotated protein</fullName>
    </submittedName>
</protein>
<evidence type="ECO:0000313" key="5">
    <source>
        <dbReference type="EMBL" id="CAB4574149.1"/>
    </source>
</evidence>
<reference evidence="5" key="1">
    <citation type="submission" date="2020-05" db="EMBL/GenBank/DDBJ databases">
        <authorList>
            <person name="Chiriac C."/>
            <person name="Salcher M."/>
            <person name="Ghai R."/>
            <person name="Kavagutti S V."/>
        </authorList>
    </citation>
    <scope>NUCLEOTIDE SEQUENCE</scope>
</reference>
<dbReference type="PANTHER" id="PTHR10890:SF3">
    <property type="entry name" value="CYSTEINE--TRNA LIGASE, CYTOPLASMIC"/>
    <property type="match status" value="1"/>
</dbReference>
<evidence type="ECO:0000256" key="3">
    <source>
        <dbReference type="ARBA" id="ARBA00022840"/>
    </source>
</evidence>
<feature type="domain" description="tRNA synthetases class I catalytic" evidence="4">
    <location>
        <begin position="37"/>
        <end position="332"/>
    </location>
</feature>
<dbReference type="PRINTS" id="PR00983">
    <property type="entry name" value="TRNASYNTHCYS"/>
</dbReference>